<dbReference type="PANTHER" id="PTHR20854">
    <property type="entry name" value="INOSITOL MONOPHOSPHATASE"/>
    <property type="match status" value="1"/>
</dbReference>
<dbReference type="CDD" id="cd01637">
    <property type="entry name" value="IMPase_like"/>
    <property type="match status" value="1"/>
</dbReference>
<reference evidence="2" key="2">
    <citation type="submission" date="2023-01" db="EMBL/GenBank/DDBJ databases">
        <authorList>
            <person name="Sun Q."/>
            <person name="Evtushenko L."/>
        </authorList>
    </citation>
    <scope>NUCLEOTIDE SEQUENCE</scope>
    <source>
        <strain evidence="2">VKM Ac-1321</strain>
    </source>
</reference>
<keyword evidence="1" id="KW-0479">Metal-binding</keyword>
<accession>A0A9W6NQF4</accession>
<keyword evidence="3" id="KW-1185">Reference proteome</keyword>
<name>A0A9W6NQF4_9ACTN</name>
<gene>
    <name evidence="2" type="ORF">GCM10017581_069480</name>
</gene>
<dbReference type="SUPFAM" id="SSF56655">
    <property type="entry name" value="Carbohydrate phosphatase"/>
    <property type="match status" value="1"/>
</dbReference>
<dbReference type="Gene3D" id="3.30.540.10">
    <property type="entry name" value="Fructose-1,6-Bisphosphatase, subunit A, domain 1"/>
    <property type="match status" value="1"/>
</dbReference>
<feature type="binding site" evidence="1">
    <location>
        <position position="85"/>
    </location>
    <ligand>
        <name>Mg(2+)</name>
        <dbReference type="ChEBI" id="CHEBI:18420"/>
        <label>1</label>
        <note>catalytic</note>
    </ligand>
</feature>
<keyword evidence="1" id="KW-0460">Magnesium</keyword>
<organism evidence="2 3">
    <name type="scientific">Dactylosporangium matsuzakiense</name>
    <dbReference type="NCBI Taxonomy" id="53360"/>
    <lineage>
        <taxon>Bacteria</taxon>
        <taxon>Bacillati</taxon>
        <taxon>Actinomycetota</taxon>
        <taxon>Actinomycetes</taxon>
        <taxon>Micromonosporales</taxon>
        <taxon>Micromonosporaceae</taxon>
        <taxon>Dactylosporangium</taxon>
    </lineage>
</organism>
<sequence>MTWGMELTPVIDVARDFGHRLLHQHWSPSNRLTDRTAMRAAATALDESIHAPLRAALSALRPGARWVEEPDERTPLDEGEWWAVDDVEGAVNLLHGRPEWCISIALLRAGSPILAVVYEPVADRLFTAVAGVGAHLHTPATALLEISPKVDFSDAIIETSQVGDEPEELQSRIGNAIGKLMSRALLVRTTIPTTFPLLAVATGRSDVFWQFAPATTGVAAATLIATEAGARASDLTGSPWRPGAPSLLVTPPALHEPAVKAMADL</sequence>
<dbReference type="GO" id="GO:0008934">
    <property type="term" value="F:inositol monophosphate 1-phosphatase activity"/>
    <property type="evidence" value="ECO:0007669"/>
    <property type="project" value="TreeGrafter"/>
</dbReference>
<dbReference type="Proteomes" id="UP001143480">
    <property type="component" value="Unassembled WGS sequence"/>
</dbReference>
<dbReference type="PANTHER" id="PTHR20854:SF4">
    <property type="entry name" value="INOSITOL-1-MONOPHOSPHATASE-RELATED"/>
    <property type="match status" value="1"/>
</dbReference>
<protein>
    <submittedName>
        <fullName evidence="2">Inositol monophosphatase</fullName>
    </submittedName>
</protein>
<dbReference type="AlphaFoldDB" id="A0A9W6NQF4"/>
<feature type="binding site" evidence="1">
    <location>
        <position position="68"/>
    </location>
    <ligand>
        <name>Mg(2+)</name>
        <dbReference type="ChEBI" id="CHEBI:18420"/>
        <label>1</label>
        <note>catalytic</note>
    </ligand>
</feature>
<dbReference type="GO" id="GO:0006020">
    <property type="term" value="P:inositol metabolic process"/>
    <property type="evidence" value="ECO:0007669"/>
    <property type="project" value="TreeGrafter"/>
</dbReference>
<dbReference type="GO" id="GO:0007165">
    <property type="term" value="P:signal transduction"/>
    <property type="evidence" value="ECO:0007669"/>
    <property type="project" value="TreeGrafter"/>
</dbReference>
<evidence type="ECO:0000256" key="1">
    <source>
        <dbReference type="PIRSR" id="PIRSR600760-2"/>
    </source>
</evidence>
<dbReference type="GO" id="GO:0046872">
    <property type="term" value="F:metal ion binding"/>
    <property type="evidence" value="ECO:0007669"/>
    <property type="project" value="UniProtKB-KW"/>
</dbReference>
<reference evidence="2" key="1">
    <citation type="journal article" date="2014" name="Int. J. Syst. Evol. Microbiol.">
        <title>Complete genome sequence of Corynebacterium casei LMG S-19264T (=DSM 44701T), isolated from a smear-ripened cheese.</title>
        <authorList>
            <consortium name="US DOE Joint Genome Institute (JGI-PGF)"/>
            <person name="Walter F."/>
            <person name="Albersmeier A."/>
            <person name="Kalinowski J."/>
            <person name="Ruckert C."/>
        </authorList>
    </citation>
    <scope>NUCLEOTIDE SEQUENCE</scope>
    <source>
        <strain evidence="2">VKM Ac-1321</strain>
    </source>
</reference>
<evidence type="ECO:0000313" key="3">
    <source>
        <dbReference type="Proteomes" id="UP001143480"/>
    </source>
</evidence>
<dbReference type="EMBL" id="BSFP01000054">
    <property type="protein sequence ID" value="GLL05201.1"/>
    <property type="molecule type" value="Genomic_DNA"/>
</dbReference>
<evidence type="ECO:0000313" key="2">
    <source>
        <dbReference type="EMBL" id="GLL05201.1"/>
    </source>
</evidence>
<proteinExistence type="predicted"/>
<dbReference type="InterPro" id="IPR000760">
    <property type="entry name" value="Inositol_monophosphatase-like"/>
</dbReference>
<dbReference type="Pfam" id="PF00459">
    <property type="entry name" value="Inositol_P"/>
    <property type="match status" value="1"/>
</dbReference>
<dbReference type="Gene3D" id="3.40.190.80">
    <property type="match status" value="1"/>
</dbReference>
<comment type="caution">
    <text evidence="2">The sequence shown here is derived from an EMBL/GenBank/DDBJ whole genome shotgun (WGS) entry which is preliminary data.</text>
</comment>
<comment type="cofactor">
    <cofactor evidence="1">
        <name>Mg(2+)</name>
        <dbReference type="ChEBI" id="CHEBI:18420"/>
    </cofactor>
</comment>